<evidence type="ECO:0000259" key="1">
    <source>
        <dbReference type="SMART" id="SM00507"/>
    </source>
</evidence>
<protein>
    <submittedName>
        <fullName evidence="3">HNHc domain containing protein</fullName>
    </submittedName>
</protein>
<dbReference type="Pfam" id="PF14279">
    <property type="entry name" value="HNH_5"/>
    <property type="match status" value="1"/>
</dbReference>
<evidence type="ECO:0000313" key="4">
    <source>
        <dbReference type="EMBL" id="CAB4203366.1"/>
    </source>
</evidence>
<dbReference type="PANTHER" id="PTHR33877:SF2">
    <property type="entry name" value="OS07G0170200 PROTEIN"/>
    <property type="match status" value="1"/>
</dbReference>
<dbReference type="EMBL" id="LR797058">
    <property type="protein sequence ID" value="CAB4184163.1"/>
    <property type="molecule type" value="Genomic_DNA"/>
</dbReference>
<gene>
    <name evidence="3" type="ORF">UFOVP1111_36</name>
    <name evidence="4" type="ORF">UFOVP1380_41</name>
    <name evidence="2" type="ORF">UFOVP943_41</name>
</gene>
<organism evidence="3">
    <name type="scientific">uncultured Caudovirales phage</name>
    <dbReference type="NCBI Taxonomy" id="2100421"/>
    <lineage>
        <taxon>Viruses</taxon>
        <taxon>Duplodnaviria</taxon>
        <taxon>Heunggongvirae</taxon>
        <taxon>Uroviricota</taxon>
        <taxon>Caudoviricetes</taxon>
        <taxon>Peduoviridae</taxon>
        <taxon>Maltschvirus</taxon>
        <taxon>Maltschvirus maltsch</taxon>
    </lineage>
</organism>
<evidence type="ECO:0000313" key="2">
    <source>
        <dbReference type="EMBL" id="CAB4173459.1"/>
    </source>
</evidence>
<dbReference type="InterPro" id="IPR003615">
    <property type="entry name" value="HNH_nuc"/>
</dbReference>
<dbReference type="InterPro" id="IPR052892">
    <property type="entry name" value="NA-targeting_endonuclease"/>
</dbReference>
<dbReference type="InterPro" id="IPR029471">
    <property type="entry name" value="HNH_5"/>
</dbReference>
<proteinExistence type="predicted"/>
<dbReference type="EMBL" id="LR796901">
    <property type="protein sequence ID" value="CAB4173459.1"/>
    <property type="molecule type" value="Genomic_DNA"/>
</dbReference>
<name>A0A6J5QIJ4_9CAUD</name>
<dbReference type="CDD" id="cd00085">
    <property type="entry name" value="HNHc"/>
    <property type="match status" value="1"/>
</dbReference>
<dbReference type="Gene3D" id="1.10.30.50">
    <property type="match status" value="1"/>
</dbReference>
<accession>A0A6J5QIJ4</accession>
<sequence length="170" mass="19281">MAIKKGQLDCFLNCSFCDKKFEIVQYAQRFCSYKCGYSYGNRERQKIANSIPRQVQCCQRCNADLSLKKSHAIYCSKKCKSMDHTAKHRAKTRTSSIARRLDIYKRDDGKCYMCNGSISLGEVELDHIIPVALGGSSDSSNIAASCRQCNRKKGTKVGEVQMTKLRRLQK</sequence>
<evidence type="ECO:0000313" key="3">
    <source>
        <dbReference type="EMBL" id="CAB4184163.1"/>
    </source>
</evidence>
<feature type="domain" description="HNH nuclease" evidence="1">
    <location>
        <begin position="98"/>
        <end position="151"/>
    </location>
</feature>
<reference evidence="3" key="1">
    <citation type="submission" date="2020-05" db="EMBL/GenBank/DDBJ databases">
        <authorList>
            <person name="Chiriac C."/>
            <person name="Salcher M."/>
            <person name="Ghai R."/>
            <person name="Kavagutti S V."/>
        </authorList>
    </citation>
    <scope>NUCLEOTIDE SEQUENCE</scope>
</reference>
<dbReference type="PANTHER" id="PTHR33877">
    <property type="entry name" value="SLL1193 PROTEIN"/>
    <property type="match status" value="1"/>
</dbReference>
<dbReference type="EMBL" id="LR797330">
    <property type="protein sequence ID" value="CAB4203366.1"/>
    <property type="molecule type" value="Genomic_DNA"/>
</dbReference>
<dbReference type="SMART" id="SM00507">
    <property type="entry name" value="HNHc"/>
    <property type="match status" value="1"/>
</dbReference>